<dbReference type="PROSITE" id="PS50937">
    <property type="entry name" value="HTH_MERR_2"/>
    <property type="match status" value="1"/>
</dbReference>
<dbReference type="InterPro" id="IPR047057">
    <property type="entry name" value="MerR_fam"/>
</dbReference>
<dbReference type="PANTHER" id="PTHR30204:SF97">
    <property type="entry name" value="MERR FAMILY REGULATORY PROTEIN"/>
    <property type="match status" value="1"/>
</dbReference>
<dbReference type="SMART" id="SM00422">
    <property type="entry name" value="HTH_MERR"/>
    <property type="match status" value="1"/>
</dbReference>
<evidence type="ECO:0000259" key="4">
    <source>
        <dbReference type="PROSITE" id="PS50937"/>
    </source>
</evidence>
<evidence type="ECO:0000313" key="5">
    <source>
        <dbReference type="EMBL" id="MFC3162845.1"/>
    </source>
</evidence>
<evidence type="ECO:0000313" key="6">
    <source>
        <dbReference type="Proteomes" id="UP001595647"/>
    </source>
</evidence>
<dbReference type="Pfam" id="PF09278">
    <property type="entry name" value="MerR-DNA-bind"/>
    <property type="match status" value="1"/>
</dbReference>
<organism evidence="5 6">
    <name type="scientific">Ciceribacter thiooxidans</name>
    <dbReference type="NCBI Taxonomy" id="1969821"/>
    <lineage>
        <taxon>Bacteria</taxon>
        <taxon>Pseudomonadati</taxon>
        <taxon>Pseudomonadota</taxon>
        <taxon>Alphaproteobacteria</taxon>
        <taxon>Hyphomicrobiales</taxon>
        <taxon>Rhizobiaceae</taxon>
        <taxon>Ciceribacter</taxon>
    </lineage>
</organism>
<dbReference type="RefSeq" id="WP_182307235.1">
    <property type="nucleotide sequence ID" value="NZ_CP059896.1"/>
</dbReference>
<proteinExistence type="predicted"/>
<keyword evidence="2" id="KW-0238">DNA-binding</keyword>
<sequence length="147" mass="16209">MKFLDIGEVAAASGVAPSALRYYEEVGLIASVSRHGLRRQFPPEVLLQLKLIAMGRSAGFSLDEIAGMFGRNGMPELPRDVLHQKADDLDRQIRELTALGDMLRHVADCPAPSHMECPTFRRLVDVAGKRGRRWATSKDGQARPGRS</sequence>
<dbReference type="Pfam" id="PF00376">
    <property type="entry name" value="MerR"/>
    <property type="match status" value="1"/>
</dbReference>
<dbReference type="EMBL" id="JBHRTG010000005">
    <property type="protein sequence ID" value="MFC3162845.1"/>
    <property type="molecule type" value="Genomic_DNA"/>
</dbReference>
<dbReference type="InterPro" id="IPR009061">
    <property type="entry name" value="DNA-bd_dom_put_sf"/>
</dbReference>
<gene>
    <name evidence="5" type="ORF">ACFOHV_06080</name>
</gene>
<dbReference type="PANTHER" id="PTHR30204">
    <property type="entry name" value="REDOX-CYCLING DRUG-SENSING TRANSCRIPTIONAL ACTIVATOR SOXR"/>
    <property type="match status" value="1"/>
</dbReference>
<evidence type="ECO:0000256" key="2">
    <source>
        <dbReference type="ARBA" id="ARBA00023125"/>
    </source>
</evidence>
<protein>
    <submittedName>
        <fullName evidence="5">Helix-turn-helix domain-containing protein</fullName>
    </submittedName>
</protein>
<keyword evidence="1" id="KW-0805">Transcription regulation</keyword>
<dbReference type="Gene3D" id="1.10.1660.10">
    <property type="match status" value="1"/>
</dbReference>
<evidence type="ECO:0000256" key="1">
    <source>
        <dbReference type="ARBA" id="ARBA00023015"/>
    </source>
</evidence>
<dbReference type="CDD" id="cd04781">
    <property type="entry name" value="HTH_MerR-like_sg6"/>
    <property type="match status" value="1"/>
</dbReference>
<evidence type="ECO:0000256" key="3">
    <source>
        <dbReference type="ARBA" id="ARBA00023163"/>
    </source>
</evidence>
<keyword evidence="3" id="KW-0804">Transcription</keyword>
<dbReference type="InterPro" id="IPR015358">
    <property type="entry name" value="Tscrpt_reg_MerR_DNA-bd"/>
</dbReference>
<dbReference type="SUPFAM" id="SSF46955">
    <property type="entry name" value="Putative DNA-binding domain"/>
    <property type="match status" value="1"/>
</dbReference>
<name>A0ABV7I0B9_9HYPH</name>
<dbReference type="InterPro" id="IPR000551">
    <property type="entry name" value="MerR-type_HTH_dom"/>
</dbReference>
<dbReference type="Proteomes" id="UP001595647">
    <property type="component" value="Unassembled WGS sequence"/>
</dbReference>
<reference evidence="6" key="1">
    <citation type="journal article" date="2019" name="Int. J. Syst. Evol. Microbiol.">
        <title>The Global Catalogue of Microorganisms (GCM) 10K type strain sequencing project: providing services to taxonomists for standard genome sequencing and annotation.</title>
        <authorList>
            <consortium name="The Broad Institute Genomics Platform"/>
            <consortium name="The Broad Institute Genome Sequencing Center for Infectious Disease"/>
            <person name="Wu L."/>
            <person name="Ma J."/>
        </authorList>
    </citation>
    <scope>NUCLEOTIDE SEQUENCE [LARGE SCALE GENOMIC DNA]</scope>
    <source>
        <strain evidence="6">KCTC 52231</strain>
    </source>
</reference>
<comment type="caution">
    <text evidence="5">The sequence shown here is derived from an EMBL/GenBank/DDBJ whole genome shotgun (WGS) entry which is preliminary data.</text>
</comment>
<accession>A0ABV7I0B9</accession>
<dbReference type="PROSITE" id="PS00552">
    <property type="entry name" value="HTH_MERR_1"/>
    <property type="match status" value="1"/>
</dbReference>
<keyword evidence="6" id="KW-1185">Reference proteome</keyword>
<feature type="domain" description="HTH merR-type" evidence="4">
    <location>
        <begin position="1"/>
        <end position="71"/>
    </location>
</feature>